<dbReference type="Pfam" id="PF13238">
    <property type="entry name" value="AAA_18"/>
    <property type="match status" value="1"/>
</dbReference>
<dbReference type="OrthoDB" id="1201990at2"/>
<dbReference type="EMBL" id="LDYG01000021">
    <property type="protein sequence ID" value="KUP07639.1"/>
    <property type="molecule type" value="Genomic_DNA"/>
</dbReference>
<organism evidence="1 2">
    <name type="scientific">Bacillus coahuilensis p1.1.43</name>
    <dbReference type="NCBI Taxonomy" id="1150625"/>
    <lineage>
        <taxon>Bacteria</taxon>
        <taxon>Bacillati</taxon>
        <taxon>Bacillota</taxon>
        <taxon>Bacilli</taxon>
        <taxon>Bacillales</taxon>
        <taxon>Bacillaceae</taxon>
        <taxon>Bacillus</taxon>
    </lineage>
</organism>
<dbReference type="PRINTS" id="PR01100">
    <property type="entry name" value="SHIKIMTKNASE"/>
</dbReference>
<dbReference type="AlphaFoldDB" id="A0A147KAC1"/>
<accession>A0A147KAC1</accession>
<name>A0A147KAC1_9BACI</name>
<dbReference type="RefSeq" id="WP_059350656.1">
    <property type="nucleotide sequence ID" value="NZ_LDYG01000021.1"/>
</dbReference>
<dbReference type="PANTHER" id="PTHR37816">
    <property type="entry name" value="YALI0E33011P"/>
    <property type="match status" value="1"/>
</dbReference>
<evidence type="ECO:0008006" key="3">
    <source>
        <dbReference type="Google" id="ProtNLM"/>
    </source>
</evidence>
<dbReference type="Gene3D" id="3.40.50.300">
    <property type="entry name" value="P-loop containing nucleotide triphosphate hydrolases"/>
    <property type="match status" value="1"/>
</dbReference>
<comment type="caution">
    <text evidence="1">The sequence shown here is derived from an EMBL/GenBank/DDBJ whole genome shotgun (WGS) entry which is preliminary data.</text>
</comment>
<dbReference type="STRING" id="1150625.Q75_05280"/>
<keyword evidence="2" id="KW-1185">Reference proteome</keyword>
<evidence type="ECO:0000313" key="1">
    <source>
        <dbReference type="EMBL" id="KUP07639.1"/>
    </source>
</evidence>
<dbReference type="SUPFAM" id="SSF52540">
    <property type="entry name" value="P-loop containing nucleoside triphosphate hydrolases"/>
    <property type="match status" value="1"/>
</dbReference>
<protein>
    <recommendedName>
        <fullName evidence="3">DNA topology modulation protein FlaR</fullName>
    </recommendedName>
</protein>
<reference evidence="1 2" key="1">
    <citation type="journal article" date="2016" name="Front. Microbiol.">
        <title>Microevolution Analysis of Bacillus coahuilensis Unveils Differences in Phosphorus Acquisition Strategies and Their Regulation.</title>
        <authorList>
            <person name="Gomez-Lunar Z."/>
            <person name="Hernandez-Gonzalez I."/>
            <person name="Rodriguez-Torres M.D."/>
            <person name="Souza V."/>
            <person name="Olmedo-Alvarez G."/>
        </authorList>
    </citation>
    <scope>NUCLEOTIDE SEQUENCE [LARGE SCALE GENOMIC DNA]</scope>
    <source>
        <strain evidence="2">p1.1.43</strain>
    </source>
</reference>
<dbReference type="PANTHER" id="PTHR37816:SF2">
    <property type="entry name" value="DNA TOPOLOGY MODULATION PROTEIN FLAR-RELATED PROTEIN"/>
    <property type="match status" value="1"/>
</dbReference>
<gene>
    <name evidence="1" type="ORF">Q75_05280</name>
</gene>
<sequence length="180" mass="21585">MEEEFARIHIVGSVGSGKSTLGKRLSCILEVPCYSLDDLCWERNANGDRRRTEEERHTLLRSIVYKEKWIIEGVHNEEWVYDAFKESDVIIFLDLPFHLRTWRISKRFFLQVLRVEKSAYKPTLQIFLNMFKWNRQFENRGKSNIIKVAGRYQDKFFHLSSKKELQRFVQNIGQKKRNVL</sequence>
<dbReference type="Proteomes" id="UP000074108">
    <property type="component" value="Unassembled WGS sequence"/>
</dbReference>
<evidence type="ECO:0000313" key="2">
    <source>
        <dbReference type="Proteomes" id="UP000074108"/>
    </source>
</evidence>
<dbReference type="InterPro" id="IPR052922">
    <property type="entry name" value="Cytidylate_Kinase-2"/>
</dbReference>
<dbReference type="InterPro" id="IPR027417">
    <property type="entry name" value="P-loop_NTPase"/>
</dbReference>
<dbReference type="PATRIC" id="fig|1150625.3.peg.1108"/>
<proteinExistence type="predicted"/>